<organism evidence="2 3">
    <name type="scientific">Orchesella cincta</name>
    <name type="common">Springtail</name>
    <name type="synonym">Podura cincta</name>
    <dbReference type="NCBI Taxonomy" id="48709"/>
    <lineage>
        <taxon>Eukaryota</taxon>
        <taxon>Metazoa</taxon>
        <taxon>Ecdysozoa</taxon>
        <taxon>Arthropoda</taxon>
        <taxon>Hexapoda</taxon>
        <taxon>Collembola</taxon>
        <taxon>Entomobryomorpha</taxon>
        <taxon>Entomobryoidea</taxon>
        <taxon>Orchesellidae</taxon>
        <taxon>Orchesellinae</taxon>
        <taxon>Orchesella</taxon>
    </lineage>
</organism>
<dbReference type="Proteomes" id="UP000094527">
    <property type="component" value="Unassembled WGS sequence"/>
</dbReference>
<feature type="domain" description="DNA replication licensing factor MCM2-like winged-helix" evidence="1">
    <location>
        <begin position="1"/>
        <end position="62"/>
    </location>
</feature>
<evidence type="ECO:0000313" key="2">
    <source>
        <dbReference type="EMBL" id="ODM86800.1"/>
    </source>
</evidence>
<dbReference type="OrthoDB" id="844at2759"/>
<dbReference type="STRING" id="48709.A0A1D2M1G0"/>
<dbReference type="InterPro" id="IPR059098">
    <property type="entry name" value="WHD_MCM2"/>
</dbReference>
<proteinExistence type="predicted"/>
<reference evidence="2 3" key="1">
    <citation type="journal article" date="2016" name="Genome Biol. Evol.">
        <title>Gene Family Evolution Reflects Adaptation to Soil Environmental Stressors in the Genome of the Collembolan Orchesella cincta.</title>
        <authorList>
            <person name="Faddeeva-Vakhrusheva A."/>
            <person name="Derks M.F."/>
            <person name="Anvar S.Y."/>
            <person name="Agamennone V."/>
            <person name="Suring W."/>
            <person name="Smit S."/>
            <person name="van Straalen N.M."/>
            <person name="Roelofs D."/>
        </authorList>
    </citation>
    <scope>NUCLEOTIDE SEQUENCE [LARGE SCALE GENOMIC DNA]</scope>
    <source>
        <tissue evidence="2">Mixed pool</tissue>
    </source>
</reference>
<evidence type="ECO:0000313" key="3">
    <source>
        <dbReference type="Proteomes" id="UP000094527"/>
    </source>
</evidence>
<dbReference type="AlphaFoldDB" id="A0A1D2M1G0"/>
<dbReference type="EMBL" id="LJIJ01007209">
    <property type="protein sequence ID" value="ODM86800.1"/>
    <property type="molecule type" value="Genomic_DNA"/>
</dbReference>
<protein>
    <submittedName>
        <fullName evidence="2">DNA replication licensing factor mcm2</fullName>
    </submittedName>
</protein>
<evidence type="ECO:0000259" key="1">
    <source>
        <dbReference type="Pfam" id="PF23669"/>
    </source>
</evidence>
<sequence>MISEQTIYLENRYRAVPDYVEVNEKDFVEKANGMGIHGVFSFYESQLFKQNKFNFDGQRKIIAQRRL</sequence>
<comment type="caution">
    <text evidence="2">The sequence shown here is derived from an EMBL/GenBank/DDBJ whole genome shotgun (WGS) entry which is preliminary data.</text>
</comment>
<gene>
    <name evidence="2" type="ORF">Ocin01_19882</name>
</gene>
<accession>A0A1D2M1G0</accession>
<name>A0A1D2M1G0_ORCCI</name>
<keyword evidence="3" id="KW-1185">Reference proteome</keyword>
<dbReference type="Pfam" id="PF23669">
    <property type="entry name" value="WHD_MCM2"/>
    <property type="match status" value="1"/>
</dbReference>